<gene>
    <name evidence="2" type="ORF">AS156_10660</name>
</gene>
<reference evidence="2 3" key="1">
    <citation type="submission" date="2015-11" db="EMBL/GenBank/DDBJ databases">
        <title>Draft Genome Sequence of the Strain BR 10303 (Bradyrhizobium sp.) isolated from nodules of Centrolobium paraense.</title>
        <authorList>
            <person name="Zelli J.E."/>
            <person name="Simoes-Araujo J.L."/>
            <person name="Barauna A.C."/>
            <person name="Silva K."/>
        </authorList>
    </citation>
    <scope>NUCLEOTIDE SEQUENCE [LARGE SCALE GENOMIC DNA]</scope>
    <source>
        <strain evidence="2 3">BR 10303</strain>
    </source>
</reference>
<dbReference type="Proteomes" id="UP000057737">
    <property type="component" value="Unassembled WGS sequence"/>
</dbReference>
<sequence length="161" mass="16199">MRRSSVVAIIAATMITASAGAAEAQQQMKRVQVGVLECRGAASIGFIVGSVTNLGCVLHVDGRPDDRYIAVIQKVGLDLGLTEQTGLAWNVFAPVAQLGQGDLSGTYAGADASATLGIGVGGNVLVGGSNNSIALQPVSVQGQVGVSIAAGLESLELRPGR</sequence>
<keyword evidence="1" id="KW-0732">Signal</keyword>
<feature type="signal peptide" evidence="1">
    <location>
        <begin position="1"/>
        <end position="19"/>
    </location>
</feature>
<dbReference type="AlphaFoldDB" id="A0A109JNM6"/>
<dbReference type="OrthoDB" id="7362478at2"/>
<evidence type="ECO:0008006" key="4">
    <source>
        <dbReference type="Google" id="ProtNLM"/>
    </source>
</evidence>
<name>A0A109JNM6_9BRAD</name>
<dbReference type="RefSeq" id="WP_066510069.1">
    <property type="nucleotide sequence ID" value="NZ_LNCU01000084.1"/>
</dbReference>
<dbReference type="EMBL" id="LNCU01000084">
    <property type="protein sequence ID" value="KWV52270.1"/>
    <property type="molecule type" value="Genomic_DNA"/>
</dbReference>
<organism evidence="2 3">
    <name type="scientific">Bradyrhizobium macuxiense</name>
    <dbReference type="NCBI Taxonomy" id="1755647"/>
    <lineage>
        <taxon>Bacteria</taxon>
        <taxon>Pseudomonadati</taxon>
        <taxon>Pseudomonadota</taxon>
        <taxon>Alphaproteobacteria</taxon>
        <taxon>Hyphomicrobiales</taxon>
        <taxon>Nitrobacteraceae</taxon>
        <taxon>Bradyrhizobium</taxon>
    </lineage>
</organism>
<dbReference type="Pfam" id="PF06186">
    <property type="entry name" value="DUF992"/>
    <property type="match status" value="1"/>
</dbReference>
<comment type="caution">
    <text evidence="2">The sequence shown here is derived from an EMBL/GenBank/DDBJ whole genome shotgun (WGS) entry which is preliminary data.</text>
</comment>
<proteinExistence type="predicted"/>
<protein>
    <recommendedName>
        <fullName evidence="4">DUF992 domain-containing protein</fullName>
    </recommendedName>
</protein>
<keyword evidence="3" id="KW-1185">Reference proteome</keyword>
<accession>A0A109JNM6</accession>
<feature type="chain" id="PRO_5007137019" description="DUF992 domain-containing protein" evidence="1">
    <location>
        <begin position="20"/>
        <end position="161"/>
    </location>
</feature>
<evidence type="ECO:0000256" key="1">
    <source>
        <dbReference type="SAM" id="SignalP"/>
    </source>
</evidence>
<evidence type="ECO:0000313" key="2">
    <source>
        <dbReference type="EMBL" id="KWV52270.1"/>
    </source>
</evidence>
<dbReference type="InterPro" id="IPR009333">
    <property type="entry name" value="DUF992"/>
</dbReference>
<evidence type="ECO:0000313" key="3">
    <source>
        <dbReference type="Proteomes" id="UP000057737"/>
    </source>
</evidence>